<dbReference type="AlphaFoldDB" id="A0A392T2D3"/>
<organism evidence="1 2">
    <name type="scientific">Trifolium medium</name>
    <dbReference type="NCBI Taxonomy" id="97028"/>
    <lineage>
        <taxon>Eukaryota</taxon>
        <taxon>Viridiplantae</taxon>
        <taxon>Streptophyta</taxon>
        <taxon>Embryophyta</taxon>
        <taxon>Tracheophyta</taxon>
        <taxon>Spermatophyta</taxon>
        <taxon>Magnoliopsida</taxon>
        <taxon>eudicotyledons</taxon>
        <taxon>Gunneridae</taxon>
        <taxon>Pentapetalae</taxon>
        <taxon>rosids</taxon>
        <taxon>fabids</taxon>
        <taxon>Fabales</taxon>
        <taxon>Fabaceae</taxon>
        <taxon>Papilionoideae</taxon>
        <taxon>50 kb inversion clade</taxon>
        <taxon>NPAAA clade</taxon>
        <taxon>Hologalegina</taxon>
        <taxon>IRL clade</taxon>
        <taxon>Trifolieae</taxon>
        <taxon>Trifolium</taxon>
    </lineage>
</organism>
<proteinExistence type="predicted"/>
<name>A0A392T2D3_9FABA</name>
<accession>A0A392T2D3</accession>
<dbReference type="EMBL" id="LXQA010482592">
    <property type="protein sequence ID" value="MCI54644.1"/>
    <property type="molecule type" value="Genomic_DNA"/>
</dbReference>
<reference evidence="1 2" key="1">
    <citation type="journal article" date="2018" name="Front. Plant Sci.">
        <title>Red Clover (Trifolium pratense) and Zigzag Clover (T. medium) - A Picture of Genomic Similarities and Differences.</title>
        <authorList>
            <person name="Dluhosova J."/>
            <person name="Istvanek J."/>
            <person name="Nedelnik J."/>
            <person name="Repkova J."/>
        </authorList>
    </citation>
    <scope>NUCLEOTIDE SEQUENCE [LARGE SCALE GENOMIC DNA]</scope>
    <source>
        <strain evidence="2">cv. 10/8</strain>
        <tissue evidence="1">Leaf</tissue>
    </source>
</reference>
<keyword evidence="2" id="KW-1185">Reference proteome</keyword>
<protein>
    <submittedName>
        <fullName evidence="1">Uncharacterized protein</fullName>
    </submittedName>
</protein>
<evidence type="ECO:0000313" key="2">
    <source>
        <dbReference type="Proteomes" id="UP000265520"/>
    </source>
</evidence>
<sequence>MSWINIDDLGSAPRTIYILLMYNPHLPPPYSATGFDCLI</sequence>
<evidence type="ECO:0000313" key="1">
    <source>
        <dbReference type="EMBL" id="MCI54644.1"/>
    </source>
</evidence>
<dbReference type="Proteomes" id="UP000265520">
    <property type="component" value="Unassembled WGS sequence"/>
</dbReference>
<feature type="non-terminal residue" evidence="1">
    <location>
        <position position="39"/>
    </location>
</feature>
<comment type="caution">
    <text evidence="1">The sequence shown here is derived from an EMBL/GenBank/DDBJ whole genome shotgun (WGS) entry which is preliminary data.</text>
</comment>